<gene>
    <name evidence="1" type="ORF">BCM02_104153</name>
</gene>
<protein>
    <recommendedName>
        <fullName evidence="3">DUF4912 domain-containing protein</fullName>
    </recommendedName>
</protein>
<name>A0A5S5CAT4_9BACL</name>
<organism evidence="1 2">
    <name type="scientific">Paenibacillus methanolicus</name>
    <dbReference type="NCBI Taxonomy" id="582686"/>
    <lineage>
        <taxon>Bacteria</taxon>
        <taxon>Bacillati</taxon>
        <taxon>Bacillota</taxon>
        <taxon>Bacilli</taxon>
        <taxon>Bacillales</taxon>
        <taxon>Paenibacillaceae</taxon>
        <taxon>Paenibacillus</taxon>
    </lineage>
</organism>
<accession>A0A5S5CAT4</accession>
<keyword evidence="2" id="KW-1185">Reference proteome</keyword>
<dbReference type="EMBL" id="VNHS01000004">
    <property type="protein sequence ID" value="TYP75476.1"/>
    <property type="molecule type" value="Genomic_DNA"/>
</dbReference>
<sequence length="215" mass="24769">MTTILALLEAGKTQKDIAEQLGIPVGRLRYQLTNHRKSQAIRTLTPAPPEVDDYALLDERYELDHLIAMPRDAESLYVYWELTPELIRMVESHFGCSWSVLPKRLRVYDVSFIHFKGDNFNRYWDFDVTQEANNWFVNGVAPACSYVIDYGTIALDGRFITLLRSNSVQTPPREEQREGESRWVRMEVSQAAEPQAAWQPYFNGYSLSSAQADLD</sequence>
<comment type="caution">
    <text evidence="1">The sequence shown here is derived from an EMBL/GenBank/DDBJ whole genome shotgun (WGS) entry which is preliminary data.</text>
</comment>
<dbReference type="Pfam" id="PF16258">
    <property type="entry name" value="DUF4912"/>
    <property type="match status" value="1"/>
</dbReference>
<reference evidence="1 2" key="1">
    <citation type="submission" date="2019-07" db="EMBL/GenBank/DDBJ databases">
        <title>Genomic Encyclopedia of Type Strains, Phase III (KMG-III): the genomes of soil and plant-associated and newly described type strains.</title>
        <authorList>
            <person name="Whitman W."/>
        </authorList>
    </citation>
    <scope>NUCLEOTIDE SEQUENCE [LARGE SCALE GENOMIC DNA]</scope>
    <source>
        <strain evidence="1 2">BL24</strain>
    </source>
</reference>
<dbReference type="AlphaFoldDB" id="A0A5S5CAT4"/>
<evidence type="ECO:0000313" key="2">
    <source>
        <dbReference type="Proteomes" id="UP000323257"/>
    </source>
</evidence>
<evidence type="ECO:0000313" key="1">
    <source>
        <dbReference type="EMBL" id="TYP75476.1"/>
    </source>
</evidence>
<dbReference type="InterPro" id="IPR032585">
    <property type="entry name" value="DUF4912"/>
</dbReference>
<proteinExistence type="predicted"/>
<dbReference type="Proteomes" id="UP000323257">
    <property type="component" value="Unassembled WGS sequence"/>
</dbReference>
<dbReference type="RefSeq" id="WP_246183366.1">
    <property type="nucleotide sequence ID" value="NZ_VNHS01000004.1"/>
</dbReference>
<evidence type="ECO:0008006" key="3">
    <source>
        <dbReference type="Google" id="ProtNLM"/>
    </source>
</evidence>